<sequence length="1103" mass="124331">MPIIDWRKHIFNVSAEAIGYLSSLIWKQPQFAVFFAYFSAEERPDSQDILFLRCYPKYMREVVVAELERDNIKSPSSSDSTVKMIPGHHKAYVSLSGGIRAVDEDDMDNFYLMFESEGHRQQVPVRVISNKELSAVEFYNSPKHDEDRHLLCRLNFELSPLKIDYKALIKTGKQPGAMFSPKVSSVEDVQDVESSSVVTSDGGSVTVKGVKLTCPTGAVDDPVTIKIKLEEPYTYCGLIVHRGLENNVIFGAPIINCQPNGQMFKKHVTLTVALDNEKEKSAGTLLVLHGTPTNDGKIFWEDITHNSQFDLEKEELQVEINQFSPIAVLWRSTWIQAKEIVARFNLVSFKYTLSVLFKSNHQQSPFDELALVFMSQDIYQERSYREHEDSALMQLKSRDDFEELGSNVGQERGYISNKESLTVSIQLGEDYKPVNNQQERVKFTVESPVWWSTGHVIRVPLQGSSADAKILCGRVAVHGQHGHVLEHHYCQLDLCCYVRRLLGVENAIFNPKLVAQKLGLPEETLNQVVACWQSEAKQLEIILLCWRETQGDTKDPAMLRKALEGLELEVSEYTVKERGQMHVKHLRELAVTIVGFQQHNDPHMIKYLGHEIKMLCKSVLRDCCIEMATSKTDFNLATKENYATLLMIHKRISEDVARKYRQITDSSPEDSIIRDIYLMIVPQLVQAVKEIFRDEGIPEAQSGLRGVADEATLDKITADIQKAAQSKSICCLLCEVCKILENLCLNNNDKRSTEDEIYGWGGSLSIITMLQFLENFFQCSEAQRMYKRLHAFSVSIREIHSNPSAFEGSFLRDVHNVALSLLQFAKFDPSQLVRFELIDPTNSSNTQGGSSSSCLLAPYTQGNDVLKYDKSKETFSQQFWIRKESEDELQLEAVAHVHINGHIRSIGAFESLIILPASCNEAVDRVPIASLSVEVKREHDKSGNLRVTLYAIQKENIRKALTYLKKKLGKDVIDLKQTEITQSHLKLRSCAEAGTVVRLRLTHKWGSETIVLDSNDVVTLADSTAGGACVPDPDLEIAAEMGQLAIRNEYPALPITSDSTVGNYNSSSSIVMDPSGAELRQIHVHKQRGPVGKNYSSSWKDNL</sequence>
<reference evidence="2" key="1">
    <citation type="submission" date="2023-01" db="EMBL/GenBank/DDBJ databases">
        <title>Genome assembly of the deep-sea coral Lophelia pertusa.</title>
        <authorList>
            <person name="Herrera S."/>
            <person name="Cordes E."/>
        </authorList>
    </citation>
    <scope>NUCLEOTIDE SEQUENCE</scope>
    <source>
        <strain evidence="2">USNM1676648</strain>
        <tissue evidence="2">Polyp</tissue>
    </source>
</reference>
<gene>
    <name evidence="2" type="ORF">OS493_038762</name>
</gene>
<dbReference type="Gene3D" id="2.60.220.30">
    <property type="match status" value="1"/>
</dbReference>
<evidence type="ECO:0000313" key="2">
    <source>
        <dbReference type="EMBL" id="KAJ7388288.1"/>
    </source>
</evidence>
<accession>A0A9X0D7C8</accession>
<dbReference type="InterPro" id="IPR000906">
    <property type="entry name" value="ZU5_dom"/>
</dbReference>
<dbReference type="Pfam" id="PF00791">
    <property type="entry name" value="ZU5"/>
    <property type="match status" value="1"/>
</dbReference>
<dbReference type="OrthoDB" id="5986305at2759"/>
<dbReference type="EMBL" id="MU825514">
    <property type="protein sequence ID" value="KAJ7388288.1"/>
    <property type="molecule type" value="Genomic_DNA"/>
</dbReference>
<evidence type="ECO:0000313" key="3">
    <source>
        <dbReference type="Proteomes" id="UP001163046"/>
    </source>
</evidence>
<protein>
    <recommendedName>
        <fullName evidence="1">ZU5 domain-containing protein</fullName>
    </recommendedName>
</protein>
<dbReference type="Proteomes" id="UP001163046">
    <property type="component" value="Unassembled WGS sequence"/>
</dbReference>
<feature type="domain" description="ZU5" evidence="1">
    <location>
        <begin position="195"/>
        <end position="273"/>
    </location>
</feature>
<proteinExistence type="predicted"/>
<comment type="caution">
    <text evidence="2">The sequence shown here is derived from an EMBL/GenBank/DDBJ whole genome shotgun (WGS) entry which is preliminary data.</text>
</comment>
<organism evidence="2 3">
    <name type="scientific">Desmophyllum pertusum</name>
    <dbReference type="NCBI Taxonomy" id="174260"/>
    <lineage>
        <taxon>Eukaryota</taxon>
        <taxon>Metazoa</taxon>
        <taxon>Cnidaria</taxon>
        <taxon>Anthozoa</taxon>
        <taxon>Hexacorallia</taxon>
        <taxon>Scleractinia</taxon>
        <taxon>Caryophylliina</taxon>
        <taxon>Caryophylliidae</taxon>
        <taxon>Desmophyllum</taxon>
    </lineage>
</organism>
<dbReference type="AlphaFoldDB" id="A0A9X0D7C8"/>
<evidence type="ECO:0000259" key="1">
    <source>
        <dbReference type="Pfam" id="PF00791"/>
    </source>
</evidence>
<keyword evidence="3" id="KW-1185">Reference proteome</keyword>
<name>A0A9X0D7C8_9CNID</name>